<dbReference type="AlphaFoldDB" id="B7G782"/>
<dbReference type="PANTHER" id="PTHR46472:SF1">
    <property type="entry name" value="NUCLEOREDOXIN"/>
    <property type="match status" value="1"/>
</dbReference>
<dbReference type="PaxDb" id="2850-Phatr7656"/>
<dbReference type="GeneID" id="7203694"/>
<sequence>QTLINTSEALSNKRLLALYFSGSWCAPCRQFTPVLAELYSYLAEKFPSHGLEIVFVSSDRDSNDFDNYIRCMPWLAIPWEGVARHQLKLSSLYGVRGIPSIVVL</sequence>
<dbReference type="InterPro" id="IPR013766">
    <property type="entry name" value="Thioredoxin_domain"/>
</dbReference>
<dbReference type="Pfam" id="PF13905">
    <property type="entry name" value="Thioredoxin_8"/>
    <property type="match status" value="1"/>
</dbReference>
<proteinExistence type="predicted"/>
<dbReference type="GO" id="GO:0004791">
    <property type="term" value="F:thioredoxin-disulfide reductase (NADPH) activity"/>
    <property type="evidence" value="ECO:0007669"/>
    <property type="project" value="TreeGrafter"/>
</dbReference>
<dbReference type="EMBL" id="CM000619">
    <property type="protein sequence ID" value="EEC45597.1"/>
    <property type="molecule type" value="Genomic_DNA"/>
</dbReference>
<dbReference type="InterPro" id="IPR036249">
    <property type="entry name" value="Thioredoxin-like_sf"/>
</dbReference>
<gene>
    <name evidence="2" type="ORF">PHATRDRAFT_7656</name>
</gene>
<dbReference type="HOGENOM" id="CLU_304300_0_0_1"/>
<name>B7G782_PHATC</name>
<dbReference type="PROSITE" id="PS51352">
    <property type="entry name" value="THIOREDOXIN_2"/>
    <property type="match status" value="1"/>
</dbReference>
<evidence type="ECO:0000313" key="2">
    <source>
        <dbReference type="EMBL" id="EEC45597.1"/>
    </source>
</evidence>
<dbReference type="InParanoid" id="B7G782"/>
<feature type="domain" description="Thioredoxin" evidence="1">
    <location>
        <begin position="1"/>
        <end position="104"/>
    </location>
</feature>
<keyword evidence="3" id="KW-1185">Reference proteome</keyword>
<reference evidence="2 3" key="1">
    <citation type="journal article" date="2008" name="Nature">
        <title>The Phaeodactylum genome reveals the evolutionary history of diatom genomes.</title>
        <authorList>
            <person name="Bowler C."/>
            <person name="Allen A.E."/>
            <person name="Badger J.H."/>
            <person name="Grimwood J."/>
            <person name="Jabbari K."/>
            <person name="Kuo A."/>
            <person name="Maheswari U."/>
            <person name="Martens C."/>
            <person name="Maumus F."/>
            <person name="Otillar R.P."/>
            <person name="Rayko E."/>
            <person name="Salamov A."/>
            <person name="Vandepoele K."/>
            <person name="Beszteri B."/>
            <person name="Gruber A."/>
            <person name="Heijde M."/>
            <person name="Katinka M."/>
            <person name="Mock T."/>
            <person name="Valentin K."/>
            <person name="Verret F."/>
            <person name="Berges J.A."/>
            <person name="Brownlee C."/>
            <person name="Cadoret J.P."/>
            <person name="Chiovitti A."/>
            <person name="Choi C.J."/>
            <person name="Coesel S."/>
            <person name="De Martino A."/>
            <person name="Detter J.C."/>
            <person name="Durkin C."/>
            <person name="Falciatore A."/>
            <person name="Fournet J."/>
            <person name="Haruta M."/>
            <person name="Huysman M.J."/>
            <person name="Jenkins B.D."/>
            <person name="Jiroutova K."/>
            <person name="Jorgensen R.E."/>
            <person name="Joubert Y."/>
            <person name="Kaplan A."/>
            <person name="Kroger N."/>
            <person name="Kroth P.G."/>
            <person name="La Roche J."/>
            <person name="Lindquist E."/>
            <person name="Lommer M."/>
            <person name="Martin-Jezequel V."/>
            <person name="Lopez P.J."/>
            <person name="Lucas S."/>
            <person name="Mangogna M."/>
            <person name="McGinnis K."/>
            <person name="Medlin L.K."/>
            <person name="Montsant A."/>
            <person name="Oudot-Le Secq M.P."/>
            <person name="Napoli C."/>
            <person name="Obornik M."/>
            <person name="Parker M.S."/>
            <person name="Petit J.L."/>
            <person name="Porcel B.M."/>
            <person name="Poulsen N."/>
            <person name="Robison M."/>
            <person name="Rychlewski L."/>
            <person name="Rynearson T.A."/>
            <person name="Schmutz J."/>
            <person name="Shapiro H."/>
            <person name="Siaut M."/>
            <person name="Stanley M."/>
            <person name="Sussman M.R."/>
            <person name="Taylor A.R."/>
            <person name="Vardi A."/>
            <person name="von Dassow P."/>
            <person name="Vyverman W."/>
            <person name="Willis A."/>
            <person name="Wyrwicz L.S."/>
            <person name="Rokhsar D.S."/>
            <person name="Weissenbach J."/>
            <person name="Armbrust E.V."/>
            <person name="Green B.R."/>
            <person name="Van de Peer Y."/>
            <person name="Grigoriev I.V."/>
        </authorList>
    </citation>
    <scope>NUCLEOTIDE SEQUENCE [LARGE SCALE GENOMIC DNA]</scope>
    <source>
        <strain evidence="2 3">CCAP 1055/1</strain>
    </source>
</reference>
<dbReference type="InterPro" id="IPR012336">
    <property type="entry name" value="Thioredoxin-like_fold"/>
</dbReference>
<dbReference type="KEGG" id="pti:PHATRDRAFT_7656"/>
<feature type="non-terminal residue" evidence="2">
    <location>
        <position position="1"/>
    </location>
</feature>
<dbReference type="Proteomes" id="UP000000759">
    <property type="component" value="Chromosome 17"/>
</dbReference>
<evidence type="ECO:0000259" key="1">
    <source>
        <dbReference type="PROSITE" id="PS51352"/>
    </source>
</evidence>
<organism evidence="2 3">
    <name type="scientific">Phaeodactylum tricornutum (strain CCAP 1055/1)</name>
    <dbReference type="NCBI Taxonomy" id="556484"/>
    <lineage>
        <taxon>Eukaryota</taxon>
        <taxon>Sar</taxon>
        <taxon>Stramenopiles</taxon>
        <taxon>Ochrophyta</taxon>
        <taxon>Bacillariophyta</taxon>
        <taxon>Bacillariophyceae</taxon>
        <taxon>Bacillariophycidae</taxon>
        <taxon>Naviculales</taxon>
        <taxon>Phaeodactylaceae</taxon>
        <taxon>Phaeodactylum</taxon>
    </lineage>
</organism>
<reference evidence="3" key="2">
    <citation type="submission" date="2008-08" db="EMBL/GenBank/DDBJ databases">
        <authorList>
            <consortium name="Diatom Consortium"/>
            <person name="Grigoriev I."/>
            <person name="Grimwood J."/>
            <person name="Kuo A."/>
            <person name="Otillar R.P."/>
            <person name="Salamov A."/>
            <person name="Detter J.C."/>
            <person name="Lindquist E."/>
            <person name="Shapiro H."/>
            <person name="Lucas S."/>
            <person name="Glavina del Rio T."/>
            <person name="Pitluck S."/>
            <person name="Rokhsar D."/>
            <person name="Bowler C."/>
        </authorList>
    </citation>
    <scope>GENOME REANNOTATION</scope>
    <source>
        <strain evidence="3">CCAP 1055/1</strain>
    </source>
</reference>
<dbReference type="RefSeq" id="XP_002182861.1">
    <property type="nucleotide sequence ID" value="XM_002182825.1"/>
</dbReference>
<dbReference type="GO" id="GO:0031397">
    <property type="term" value="P:negative regulation of protein ubiquitination"/>
    <property type="evidence" value="ECO:0007669"/>
    <property type="project" value="TreeGrafter"/>
</dbReference>
<dbReference type="eggNOG" id="KOG2501">
    <property type="taxonomic scope" value="Eukaryota"/>
</dbReference>
<accession>B7G782</accession>
<dbReference type="GO" id="GO:0030178">
    <property type="term" value="P:negative regulation of Wnt signaling pathway"/>
    <property type="evidence" value="ECO:0007669"/>
    <property type="project" value="TreeGrafter"/>
</dbReference>
<feature type="non-terminal residue" evidence="2">
    <location>
        <position position="104"/>
    </location>
</feature>
<protein>
    <recommendedName>
        <fullName evidence="1">Thioredoxin domain-containing protein</fullName>
    </recommendedName>
</protein>
<evidence type="ECO:0000313" key="3">
    <source>
        <dbReference type="Proteomes" id="UP000000759"/>
    </source>
</evidence>
<dbReference type="SUPFAM" id="SSF52833">
    <property type="entry name" value="Thioredoxin-like"/>
    <property type="match status" value="1"/>
</dbReference>
<dbReference type="PANTHER" id="PTHR46472">
    <property type="entry name" value="NUCLEOREDOXIN"/>
    <property type="match status" value="1"/>
</dbReference>
<dbReference type="GO" id="GO:0005634">
    <property type="term" value="C:nucleus"/>
    <property type="evidence" value="ECO:0007669"/>
    <property type="project" value="TreeGrafter"/>
</dbReference>
<dbReference type="Gene3D" id="3.40.30.10">
    <property type="entry name" value="Glutaredoxin"/>
    <property type="match status" value="1"/>
</dbReference>
<dbReference type="OrthoDB" id="409136at2759"/>